<organism evidence="1 2">
    <name type="scientific">Pseudomonas nitroreducens</name>
    <dbReference type="NCBI Taxonomy" id="46680"/>
    <lineage>
        <taxon>Bacteria</taxon>
        <taxon>Pseudomonadati</taxon>
        <taxon>Pseudomonadota</taxon>
        <taxon>Gammaproteobacteria</taxon>
        <taxon>Pseudomonadales</taxon>
        <taxon>Pseudomonadaceae</taxon>
        <taxon>Pseudomonas</taxon>
    </lineage>
</organism>
<dbReference type="Proteomes" id="UP000307510">
    <property type="component" value="Unassembled WGS sequence"/>
</dbReference>
<dbReference type="AlphaFoldDB" id="A0A5R9ALH4"/>
<protein>
    <submittedName>
        <fullName evidence="1">HNH endonuclease</fullName>
    </submittedName>
</protein>
<keyword evidence="1" id="KW-0255">Endonuclease</keyword>
<dbReference type="Gene3D" id="1.10.30.50">
    <property type="match status" value="1"/>
</dbReference>
<dbReference type="EMBL" id="VASG01000001">
    <property type="protein sequence ID" value="TLP78717.1"/>
    <property type="molecule type" value="Genomic_DNA"/>
</dbReference>
<dbReference type="InterPro" id="IPR003615">
    <property type="entry name" value="HNH_nuc"/>
</dbReference>
<proteinExistence type="predicted"/>
<keyword evidence="1" id="KW-0378">Hydrolase</keyword>
<dbReference type="RefSeq" id="WP_138212913.1">
    <property type="nucleotide sequence ID" value="NZ_VASG01000001.1"/>
</dbReference>
<dbReference type="GO" id="GO:0004519">
    <property type="term" value="F:endonuclease activity"/>
    <property type="evidence" value="ECO:0007669"/>
    <property type="project" value="UniProtKB-KW"/>
</dbReference>
<sequence>MNSSSPSEAALRKAKSRLVHAVAMERSEHWCARLWSRYIRMRDGGSCLNCGSGRQVEAHHIFRKTIYPAGRFELGNGVALCRKCHWFLHEKFNGKPAEGEPLNARGGDDQDEMTFLYGLLVDDAERRGLDQDEFYFISNEMLAFFNRWQGYDRILELSCLSQVRKAHEIWRSMPQEWYRSFADELARALLMAELWREGKA</sequence>
<evidence type="ECO:0000313" key="2">
    <source>
        <dbReference type="Proteomes" id="UP000307510"/>
    </source>
</evidence>
<accession>A0A5R9ALH4</accession>
<comment type="caution">
    <text evidence="1">The sequence shown here is derived from an EMBL/GenBank/DDBJ whole genome shotgun (WGS) entry which is preliminary data.</text>
</comment>
<reference evidence="1 2" key="1">
    <citation type="submission" date="2019-05" db="EMBL/GenBank/DDBJ databases">
        <authorList>
            <person name="Moore K."/>
            <person name="O'Neill P."/>
            <person name="Farbos A."/>
            <person name="Studholme D.J."/>
        </authorList>
    </citation>
    <scope>NUCLEOTIDE SEQUENCE [LARGE SCALE GENOMIC DNA]</scope>
    <source>
        <strain evidence="1 2">DSM 9128</strain>
    </source>
</reference>
<gene>
    <name evidence="1" type="ORF">FEA48_05830</name>
</gene>
<keyword evidence="1" id="KW-0540">Nuclease</keyword>
<reference evidence="2" key="2">
    <citation type="submission" date="2019-06" db="EMBL/GenBank/DDBJ databases">
        <title>AzeR, a transcriptional regulator that responds to azelaic acid in Pseudomonas nitroreducens.</title>
        <authorList>
            <person name="Bez C."/>
            <person name="Javvadi S.G."/>
            <person name="Bertani I."/>
            <person name="Devescovi G."/>
            <person name="Studholme D.J."/>
            <person name="Geller A."/>
            <person name="Levy A."/>
            <person name="Venturi V."/>
        </authorList>
    </citation>
    <scope>NUCLEOTIDE SEQUENCE [LARGE SCALE GENOMIC DNA]</scope>
    <source>
        <strain evidence="2">DSM 9128</strain>
    </source>
</reference>
<name>A0A5R9ALH4_PSENT</name>
<evidence type="ECO:0000313" key="1">
    <source>
        <dbReference type="EMBL" id="TLP78717.1"/>
    </source>
</evidence>
<dbReference type="CDD" id="cd00085">
    <property type="entry name" value="HNHc"/>
    <property type="match status" value="1"/>
</dbReference>